<protein>
    <submittedName>
        <fullName evidence="1">Uncharacterized protein</fullName>
    </submittedName>
</protein>
<proteinExistence type="predicted"/>
<dbReference type="Proteomes" id="UP000693892">
    <property type="component" value="Unassembled WGS sequence"/>
</dbReference>
<gene>
    <name evidence="1" type="ORF">LEUCIP111803_02058</name>
</gene>
<dbReference type="AlphaFoldDB" id="A0A916JZ19"/>
<dbReference type="GO" id="GO:0016020">
    <property type="term" value="C:membrane"/>
    <property type="evidence" value="ECO:0007669"/>
    <property type="project" value="InterPro"/>
</dbReference>
<name>A0A916JZ19_9MICO</name>
<dbReference type="GO" id="GO:0047355">
    <property type="term" value="F:CDP-glycerol glycerophosphotransferase activity"/>
    <property type="evidence" value="ECO:0007669"/>
    <property type="project" value="InterPro"/>
</dbReference>
<dbReference type="EMBL" id="CAJVAP010000026">
    <property type="protein sequence ID" value="CAG7617067.1"/>
    <property type="molecule type" value="Genomic_DNA"/>
</dbReference>
<evidence type="ECO:0000313" key="1">
    <source>
        <dbReference type="EMBL" id="CAG7617067.1"/>
    </source>
</evidence>
<dbReference type="RefSeq" id="WP_218115992.1">
    <property type="nucleotide sequence ID" value="NZ_CAJVAP010000026.1"/>
</dbReference>
<reference evidence="1" key="1">
    <citation type="submission" date="2021-06" db="EMBL/GenBank/DDBJ databases">
        <authorList>
            <person name="Criscuolo A."/>
        </authorList>
    </citation>
    <scope>NUCLEOTIDE SEQUENCE</scope>
    <source>
        <strain evidence="1">CIP111803</strain>
    </source>
</reference>
<sequence>MPASDQLAEFAARFDDNLQMHGSTLALPPAEQAEIAAACRDTLGAALRELGPEQLRARLAAVRSPEVAHAWLADLGLLDRTRAVQAYPDPVGRRRRFLLYASDAEPRFAVAAGGALVETKVRSVEILGEHWVYEHNLIVETDAPAEVRFADLRGGIRVEEPTPALPPPVDPAVAEHRSRKPWRKLHRLVDADWWNNRKFRLSGIISRRIGPLRRYERAWVLADRRHQADDNAEALFLHLHAERPDINAWFALDRRVPAYRRLRRIGAKLVPYGSIRHYLLLARAEVFVSSQSDPGSRNPFGSFLATSWLFVYLKHGIIHTDHHRRFNPMQIHLVTAATEDERQGLVRERGPYRFAAGEVPLTGMARLDRLEAELAARRERGDSPDVLLITPTWRIYLASPNADHRWSLREGAQASDYVRQWSALLHDERLRAACERHGLRPVLLMHPRFQHHRELLPTPAWMSVASYHDGVAELFARTRLSLTDYSSVAFEAAYGGAPTVYFQFDREAFFSGGHSSQPGDYDFRAQGFGPVVESAGDAVTAVAALLDGTDGNADEAAGYAARIAALYPWRDGRNCERSTAAIERLIAEQR</sequence>
<organism evidence="1 2">
    <name type="scientific">Leucobacter soli</name>
    <dbReference type="NCBI Taxonomy" id="2812850"/>
    <lineage>
        <taxon>Bacteria</taxon>
        <taxon>Bacillati</taxon>
        <taxon>Actinomycetota</taxon>
        <taxon>Actinomycetes</taxon>
        <taxon>Micrococcales</taxon>
        <taxon>Microbacteriaceae</taxon>
        <taxon>Leucobacter</taxon>
    </lineage>
</organism>
<dbReference type="Pfam" id="PF04464">
    <property type="entry name" value="Glyphos_transf"/>
    <property type="match status" value="1"/>
</dbReference>
<evidence type="ECO:0000313" key="2">
    <source>
        <dbReference type="Proteomes" id="UP000693892"/>
    </source>
</evidence>
<comment type="caution">
    <text evidence="1">The sequence shown here is derived from an EMBL/GenBank/DDBJ whole genome shotgun (WGS) entry which is preliminary data.</text>
</comment>
<accession>A0A916JZ19</accession>
<keyword evidence="2" id="KW-1185">Reference proteome</keyword>
<dbReference type="InterPro" id="IPR007554">
    <property type="entry name" value="Glycerophosphate_synth"/>
</dbReference>